<protein>
    <recommendedName>
        <fullName evidence="2">DUF6801 domain-containing protein</fullName>
    </recommendedName>
</protein>
<evidence type="ECO:0000313" key="3">
    <source>
        <dbReference type="EMBL" id="ANZ37228.1"/>
    </source>
</evidence>
<dbReference type="Proteomes" id="UP000093053">
    <property type="component" value="Chromosome"/>
</dbReference>
<dbReference type="AlphaFoldDB" id="A0A1B2HHM5"/>
<reference evidence="3 4" key="1">
    <citation type="submission" date="2016-07" db="EMBL/GenBank/DDBJ databases">
        <title>Complete genome sequence of the Lentzea guizhouensis DHS C013.</title>
        <authorList>
            <person name="Cao C."/>
        </authorList>
    </citation>
    <scope>NUCLEOTIDE SEQUENCE [LARGE SCALE GENOMIC DNA]</scope>
    <source>
        <strain evidence="3 4">DHS C013</strain>
    </source>
</reference>
<keyword evidence="4" id="KW-1185">Reference proteome</keyword>
<keyword evidence="1" id="KW-0732">Signal</keyword>
<organism evidence="3 4">
    <name type="scientific">Lentzea guizhouensis</name>
    <dbReference type="NCBI Taxonomy" id="1586287"/>
    <lineage>
        <taxon>Bacteria</taxon>
        <taxon>Bacillati</taxon>
        <taxon>Actinomycetota</taxon>
        <taxon>Actinomycetes</taxon>
        <taxon>Pseudonocardiales</taxon>
        <taxon>Pseudonocardiaceae</taxon>
        <taxon>Lentzea</taxon>
    </lineage>
</organism>
<dbReference type="OrthoDB" id="4863392at2"/>
<sequence length="197" mass="19716">MKLGIIARAAAVVLFAGTMSIAAAGTSQAADVTLDITYSCTFTLIGAQDQPSTVTATNMPDSATAGVPTAEGQTQVVSTVSESATSVLNWLGAATVEGTLSTTNTINNAGTVSSATATLTIPKTNVAPSGTFNVTGTGVFPSLTLANPGTTTINLGNASLTLTPRHADGSTTFLGTFTSPCTVKAGQNTKLHEFQVA</sequence>
<feature type="domain" description="DUF6801" evidence="2">
    <location>
        <begin position="37"/>
        <end position="192"/>
    </location>
</feature>
<dbReference type="Pfam" id="PF20611">
    <property type="entry name" value="DUF6801"/>
    <property type="match status" value="1"/>
</dbReference>
<feature type="signal peptide" evidence="1">
    <location>
        <begin position="1"/>
        <end position="29"/>
    </location>
</feature>
<accession>A0A1B2HHM5</accession>
<proteinExistence type="predicted"/>
<dbReference type="KEGG" id="led:BBK82_15300"/>
<dbReference type="RefSeq" id="WP_065915622.1">
    <property type="nucleotide sequence ID" value="NZ_CP016793.1"/>
</dbReference>
<evidence type="ECO:0000259" key="2">
    <source>
        <dbReference type="Pfam" id="PF20611"/>
    </source>
</evidence>
<feature type="chain" id="PRO_5008538131" description="DUF6801 domain-containing protein" evidence="1">
    <location>
        <begin position="30"/>
        <end position="197"/>
    </location>
</feature>
<gene>
    <name evidence="3" type="ORF">BBK82_15300</name>
</gene>
<evidence type="ECO:0000313" key="4">
    <source>
        <dbReference type="Proteomes" id="UP000093053"/>
    </source>
</evidence>
<dbReference type="InterPro" id="IPR046542">
    <property type="entry name" value="DUF6801"/>
</dbReference>
<evidence type="ECO:0000256" key="1">
    <source>
        <dbReference type="SAM" id="SignalP"/>
    </source>
</evidence>
<dbReference type="EMBL" id="CP016793">
    <property type="protein sequence ID" value="ANZ37228.1"/>
    <property type="molecule type" value="Genomic_DNA"/>
</dbReference>
<name>A0A1B2HHM5_9PSEU</name>